<keyword evidence="3 7" id="KW-1133">Transmembrane helix</keyword>
<evidence type="ECO:0000256" key="1">
    <source>
        <dbReference type="ARBA" id="ARBA00004167"/>
    </source>
</evidence>
<organism evidence="8 9">
    <name type="scientific">Python bivittatus</name>
    <name type="common">Burmese python</name>
    <name type="synonym">Python molurus bivittatus</name>
    <dbReference type="NCBI Taxonomy" id="176946"/>
    <lineage>
        <taxon>Eukaryota</taxon>
        <taxon>Metazoa</taxon>
        <taxon>Chordata</taxon>
        <taxon>Craniata</taxon>
        <taxon>Vertebrata</taxon>
        <taxon>Euteleostomi</taxon>
        <taxon>Lepidosauria</taxon>
        <taxon>Squamata</taxon>
        <taxon>Bifurcata</taxon>
        <taxon>Unidentata</taxon>
        <taxon>Episquamata</taxon>
        <taxon>Toxicofera</taxon>
        <taxon>Serpentes</taxon>
        <taxon>Henophidia</taxon>
        <taxon>Pythonidae</taxon>
        <taxon>Python</taxon>
    </lineage>
</organism>
<dbReference type="CTD" id="131450"/>
<dbReference type="InterPro" id="IPR036179">
    <property type="entry name" value="Ig-like_dom_sf"/>
</dbReference>
<keyword evidence="6" id="KW-0325">Glycoprotein</keyword>
<keyword evidence="5" id="KW-1015">Disulfide bond</keyword>
<name>A0A9F5ICS4_PYTBI</name>
<feature type="transmembrane region" description="Helical" evidence="7">
    <location>
        <begin position="222"/>
        <end position="244"/>
    </location>
</feature>
<sequence length="295" mass="33307">MEAKCSDFIMKIWGVWTLLTIMMVMTAIDKSSKSAVLGTTIELYCPPETYNMTVWKVKFKNGTQCYLSFKRENNTIARNCSMNMDWMSRPEEESAVQIKSFQMFSEGTYTCFIATAKGILNHEYDLTILVSPKVSLTHSNGTAVCKAAAGKPDSQISWNPPGYSTIVSETLPNGTKTIISTYNMANIKEDELTCFIFHPTWEKPRILNLSDRHEERKSSTMTILYSCLTGLLGILGFSLSIYLWRFCGSQRKITATTNVETVSGQNIQENDLEPYATFVQVENVIYDKAYNFSSS</sequence>
<dbReference type="GO" id="GO:0009897">
    <property type="term" value="C:external side of plasma membrane"/>
    <property type="evidence" value="ECO:0007669"/>
    <property type="project" value="TreeGrafter"/>
</dbReference>
<dbReference type="InterPro" id="IPR013783">
    <property type="entry name" value="Ig-like_fold"/>
</dbReference>
<dbReference type="GO" id="GO:0150077">
    <property type="term" value="P:regulation of neuroinflammatory response"/>
    <property type="evidence" value="ECO:0007669"/>
    <property type="project" value="InterPro"/>
</dbReference>
<evidence type="ECO:0000313" key="9">
    <source>
        <dbReference type="RefSeq" id="XP_025021024.1"/>
    </source>
</evidence>
<keyword evidence="9" id="KW-0675">Receptor</keyword>
<keyword evidence="2 7" id="KW-0812">Transmembrane</keyword>
<feature type="transmembrane region" description="Helical" evidence="7">
    <location>
        <begin position="12"/>
        <end position="28"/>
    </location>
</feature>
<dbReference type="GO" id="GO:0038023">
    <property type="term" value="F:signaling receptor activity"/>
    <property type="evidence" value="ECO:0007669"/>
    <property type="project" value="InterPro"/>
</dbReference>
<dbReference type="InterPro" id="IPR040012">
    <property type="entry name" value="CD200R"/>
</dbReference>
<dbReference type="PANTHER" id="PTHR21462">
    <property type="entry name" value="CELL SURFACE GLYCOPROTEIN OX2 RECEPTOR PRECURSOR"/>
    <property type="match status" value="1"/>
</dbReference>
<dbReference type="PANTHER" id="PTHR21462:SF2">
    <property type="entry name" value="CELL SURFACE GLYCOPROTEIN CD200 RECEPTOR 2"/>
    <property type="match status" value="1"/>
</dbReference>
<dbReference type="RefSeq" id="XP_025021024.1">
    <property type="nucleotide sequence ID" value="XM_025165256.1"/>
</dbReference>
<dbReference type="GeneID" id="103065304"/>
<dbReference type="OrthoDB" id="8915654at2759"/>
<evidence type="ECO:0000256" key="6">
    <source>
        <dbReference type="ARBA" id="ARBA00023180"/>
    </source>
</evidence>
<gene>
    <name evidence="9" type="primary">CD200R1</name>
</gene>
<evidence type="ECO:0000256" key="5">
    <source>
        <dbReference type="ARBA" id="ARBA00023157"/>
    </source>
</evidence>
<dbReference type="OMA" id="MKAGTNM"/>
<keyword evidence="8" id="KW-1185">Reference proteome</keyword>
<reference evidence="9" key="1">
    <citation type="submission" date="2025-08" db="UniProtKB">
        <authorList>
            <consortium name="RefSeq"/>
        </authorList>
    </citation>
    <scope>IDENTIFICATION</scope>
    <source>
        <tissue evidence="9">Liver</tissue>
    </source>
</reference>
<proteinExistence type="predicted"/>
<dbReference type="AlphaFoldDB" id="A0A9F5ICS4"/>
<dbReference type="Proteomes" id="UP000695026">
    <property type="component" value="Unplaced"/>
</dbReference>
<keyword evidence="4 7" id="KW-0472">Membrane</keyword>
<protein>
    <submittedName>
        <fullName evidence="9">Cell surface glycoprotein CD200 receptor 1</fullName>
    </submittedName>
</protein>
<comment type="subcellular location">
    <subcellularLocation>
        <location evidence="1">Membrane</location>
        <topology evidence="1">Single-pass membrane protein</topology>
    </subcellularLocation>
</comment>
<accession>A0A9F5ICS4</accession>
<evidence type="ECO:0000313" key="8">
    <source>
        <dbReference type="Proteomes" id="UP000695026"/>
    </source>
</evidence>
<dbReference type="Gene3D" id="2.60.40.10">
    <property type="entry name" value="Immunoglobulins"/>
    <property type="match status" value="2"/>
</dbReference>
<evidence type="ECO:0000256" key="4">
    <source>
        <dbReference type="ARBA" id="ARBA00023136"/>
    </source>
</evidence>
<evidence type="ECO:0000256" key="2">
    <source>
        <dbReference type="ARBA" id="ARBA00022692"/>
    </source>
</evidence>
<evidence type="ECO:0000256" key="3">
    <source>
        <dbReference type="ARBA" id="ARBA00022989"/>
    </source>
</evidence>
<dbReference type="KEGG" id="pbi:103065304"/>
<evidence type="ECO:0000256" key="7">
    <source>
        <dbReference type="SAM" id="Phobius"/>
    </source>
</evidence>
<dbReference type="SUPFAM" id="SSF48726">
    <property type="entry name" value="Immunoglobulin"/>
    <property type="match status" value="2"/>
</dbReference>